<evidence type="ECO:0000313" key="2">
    <source>
        <dbReference type="EMBL" id="POY75622.1"/>
    </source>
</evidence>
<dbReference type="InterPro" id="IPR014752">
    <property type="entry name" value="Arrestin-like_C"/>
</dbReference>
<dbReference type="OrthoDB" id="2333384at2759"/>
<dbReference type="Proteomes" id="UP000237144">
    <property type="component" value="Unassembled WGS sequence"/>
</dbReference>
<feature type="compositionally biased region" description="Polar residues" evidence="1">
    <location>
        <begin position="89"/>
        <end position="107"/>
    </location>
</feature>
<protein>
    <recommendedName>
        <fullName evidence="4">Arrestin-like N-terminal domain-containing protein</fullName>
    </recommendedName>
</protein>
<evidence type="ECO:0000313" key="3">
    <source>
        <dbReference type="Proteomes" id="UP000237144"/>
    </source>
</evidence>
<feature type="region of interest" description="Disordered" evidence="1">
    <location>
        <begin position="26"/>
        <end position="152"/>
    </location>
</feature>
<feature type="compositionally biased region" description="Polar residues" evidence="1">
    <location>
        <begin position="707"/>
        <end position="716"/>
    </location>
</feature>
<comment type="caution">
    <text evidence="2">The sequence shown here is derived from an EMBL/GenBank/DDBJ whole genome shotgun (WGS) entry which is preliminary data.</text>
</comment>
<proteinExistence type="predicted"/>
<feature type="compositionally biased region" description="Pro residues" evidence="1">
    <location>
        <begin position="649"/>
        <end position="658"/>
    </location>
</feature>
<organism evidence="2 3">
    <name type="scientific">Rhodotorula taiwanensis</name>
    <dbReference type="NCBI Taxonomy" id="741276"/>
    <lineage>
        <taxon>Eukaryota</taxon>
        <taxon>Fungi</taxon>
        <taxon>Dikarya</taxon>
        <taxon>Basidiomycota</taxon>
        <taxon>Pucciniomycotina</taxon>
        <taxon>Microbotryomycetes</taxon>
        <taxon>Sporidiobolales</taxon>
        <taxon>Sporidiobolaceae</taxon>
        <taxon>Rhodotorula</taxon>
    </lineage>
</organism>
<accession>A0A2S5BFR9</accession>
<keyword evidence="3" id="KW-1185">Reference proteome</keyword>
<feature type="region of interest" description="Disordered" evidence="1">
    <location>
        <begin position="627"/>
        <end position="716"/>
    </location>
</feature>
<feature type="compositionally biased region" description="Low complexity" evidence="1">
    <location>
        <begin position="49"/>
        <end position="63"/>
    </location>
</feature>
<reference evidence="2 3" key="1">
    <citation type="journal article" date="2018" name="Front. Microbiol.">
        <title>Prospects for Fungal Bioremediation of Acidic Radioactive Waste Sites: Characterization and Genome Sequence of Rhodotorula taiwanensis MD1149.</title>
        <authorList>
            <person name="Tkavc R."/>
            <person name="Matrosova V.Y."/>
            <person name="Grichenko O.E."/>
            <person name="Gostincar C."/>
            <person name="Volpe R.P."/>
            <person name="Klimenkova P."/>
            <person name="Gaidamakova E.K."/>
            <person name="Zhou C.E."/>
            <person name="Stewart B.J."/>
            <person name="Lyman M.G."/>
            <person name="Malfatti S.A."/>
            <person name="Rubinfeld B."/>
            <person name="Courtot M."/>
            <person name="Singh J."/>
            <person name="Dalgard C.L."/>
            <person name="Hamilton T."/>
            <person name="Frey K.G."/>
            <person name="Gunde-Cimerman N."/>
            <person name="Dugan L."/>
            <person name="Daly M.J."/>
        </authorList>
    </citation>
    <scope>NUCLEOTIDE SEQUENCE [LARGE SCALE GENOMIC DNA]</scope>
    <source>
        <strain evidence="2 3">MD1149</strain>
    </source>
</reference>
<name>A0A2S5BFR9_9BASI</name>
<dbReference type="EMBL" id="PJQD01000013">
    <property type="protein sequence ID" value="POY75622.1"/>
    <property type="molecule type" value="Genomic_DNA"/>
</dbReference>
<evidence type="ECO:0000256" key="1">
    <source>
        <dbReference type="SAM" id="MobiDB-lite"/>
    </source>
</evidence>
<gene>
    <name evidence="2" type="ORF">BMF94_1244</name>
</gene>
<dbReference type="Gene3D" id="2.60.40.640">
    <property type="match status" value="1"/>
</dbReference>
<evidence type="ECO:0008006" key="4">
    <source>
        <dbReference type="Google" id="ProtNLM"/>
    </source>
</evidence>
<dbReference type="AlphaFoldDB" id="A0A2S5BFR9"/>
<sequence length="716" mass="75666">MSRRDEALTAVDSILTSVRTQLTAAIQEARDSSQTPSSRRSSLSERLRASVAAAASHSVSASSTPNGPPSLSRTLAVANPSAHYIGPSPSHSVRASLDSAPTDSDPPTTHRDLSTEPDGDALPGYSRRPPADPATHAGLPPRRPRRLESKSGKLTLALDERGQDRIVVVQEEPDAASTIQGSLGLVLREPETISHVRIRLKGIVRTLVFKAHASGRHPVSDEFCFLEDSVVLWQRTDSTGHAHAAPPPGNSTSASDYSATGKLAGSMALPFRLTIPARLSHSPETGHAYEPRPIRPPPSFMLDASTTASASAMVKQGAGAALTGFEGSCRYYLKVTLGRTGLLKLNERWIIPIVFVPRQLIPYSASPLREIALAEANPPPSSLDDPEGWTERGRYVARTALRKSGSLFKSSAIRNGGWVRLEGRVPRPQKFVKAYGELLEFEVQLTCSDAASLARFSPATIAVSLLQRTLVTAQGLTNTHDKIVLHAERVVAIGGTTGRPVRGRDGVEAYEIIYSGALKMMPSLAASFRAPNLQVAYLLCITLYQPTMPNSAGVSVTPSTHLSSIAIPLEVVTTPPRQRPLATSGGARSTDIASAATTAVAAAALSPPDYPAPQQPDLLRRGTESIQAPAAANSSPKPVASGSGVVSTPPTPSRPPAQPAVAGPSSSITTAPPAENGPSSPTIDSAEETRLEEMYGLPPSYFDVVEGSSNGQRSRR</sequence>